<name>A0ABY5R914_9HYPH</name>
<proteinExistence type="predicted"/>
<reference evidence="1" key="1">
    <citation type="submission" date="2020-09" db="EMBL/GenBank/DDBJ databases">
        <title>Rhizobia associated with sainfoin plants.</title>
        <authorList>
            <person name="Asharfi S."/>
            <person name="Kuzmanovic N."/>
            <person name="Bunk B."/>
            <person name="Sproeer C."/>
            <person name="Becker M."/>
            <person name="Thuenen T."/>
        </authorList>
    </citation>
    <scope>NUCLEOTIDE SEQUENCE</scope>
    <source>
        <strain evidence="1">OM4</strain>
    </source>
</reference>
<organism evidence="1 2">
    <name type="scientific">Mesorhizobium onobrychidis</name>
    <dbReference type="NCBI Taxonomy" id="2775404"/>
    <lineage>
        <taxon>Bacteria</taxon>
        <taxon>Pseudomonadati</taxon>
        <taxon>Pseudomonadota</taxon>
        <taxon>Alphaproteobacteria</taxon>
        <taxon>Hyphomicrobiales</taxon>
        <taxon>Phyllobacteriaceae</taxon>
        <taxon>Mesorhizobium</taxon>
    </lineage>
</organism>
<dbReference type="Proteomes" id="UP001058098">
    <property type="component" value="Chromosome"/>
</dbReference>
<dbReference type="EMBL" id="CP062229">
    <property type="protein sequence ID" value="UVC19284.1"/>
    <property type="molecule type" value="Genomic_DNA"/>
</dbReference>
<evidence type="ECO:0000313" key="1">
    <source>
        <dbReference type="EMBL" id="UVC19284.1"/>
    </source>
</evidence>
<keyword evidence="2" id="KW-1185">Reference proteome</keyword>
<sequence length="64" mass="7221">MSSAWRWSAGTLAYSVRYSEQGQAAVKRRFHGIKDSTYVAFRQGPSSRCWDCSGWSRPSSLSQT</sequence>
<accession>A0ABY5R914</accession>
<dbReference type="RefSeq" id="WP_258121147.1">
    <property type="nucleotide sequence ID" value="NZ_CP062229.1"/>
</dbReference>
<evidence type="ECO:0000313" key="2">
    <source>
        <dbReference type="Proteomes" id="UP001058098"/>
    </source>
</evidence>
<gene>
    <name evidence="1" type="ORF">IHQ72_03290</name>
</gene>
<protein>
    <submittedName>
        <fullName evidence="1">Uncharacterized protein</fullName>
    </submittedName>
</protein>